<dbReference type="EMBL" id="VSSQ01104482">
    <property type="protein sequence ID" value="MPN44949.1"/>
    <property type="molecule type" value="Genomic_DNA"/>
</dbReference>
<accession>A0A645I3B5</accession>
<evidence type="ECO:0000259" key="2">
    <source>
        <dbReference type="Pfam" id="PF00497"/>
    </source>
</evidence>
<keyword evidence="1" id="KW-0732">Signal</keyword>
<evidence type="ECO:0000313" key="3">
    <source>
        <dbReference type="EMBL" id="MPN44949.1"/>
    </source>
</evidence>
<name>A0A645I3B5_9ZZZZ</name>
<dbReference type="AlphaFoldDB" id="A0A645I3B5"/>
<gene>
    <name evidence="3" type="primary">fliY_31</name>
    <name evidence="3" type="ORF">SDC9_192516</name>
</gene>
<reference evidence="3" key="1">
    <citation type="submission" date="2019-08" db="EMBL/GenBank/DDBJ databases">
        <authorList>
            <person name="Kucharzyk K."/>
            <person name="Murdoch R.W."/>
            <person name="Higgins S."/>
            <person name="Loffler F."/>
        </authorList>
    </citation>
    <scope>NUCLEOTIDE SEQUENCE</scope>
</reference>
<dbReference type="PANTHER" id="PTHR35936:SF34">
    <property type="entry name" value="ABC TRANSPORTER EXTRACELLULAR-BINDING PROTEIN YCKB-RELATED"/>
    <property type="match status" value="1"/>
</dbReference>
<dbReference type="Pfam" id="PF00497">
    <property type="entry name" value="SBP_bac_3"/>
    <property type="match status" value="1"/>
</dbReference>
<sequence length="83" mass="9243">MDLTTGRLDAVVLDEIVGRYYVAKKPGDYVILDDNFGTEEYGVGVRKDDAELLGKLQQAMDEMKKDGAAARISTQWFGKDIVK</sequence>
<dbReference type="PANTHER" id="PTHR35936">
    <property type="entry name" value="MEMBRANE-BOUND LYTIC MUREIN TRANSGLYCOSYLASE F"/>
    <property type="match status" value="1"/>
</dbReference>
<protein>
    <submittedName>
        <fullName evidence="3">L-cystine-binding protein FliY</fullName>
    </submittedName>
</protein>
<proteinExistence type="predicted"/>
<organism evidence="3">
    <name type="scientific">bioreactor metagenome</name>
    <dbReference type="NCBI Taxonomy" id="1076179"/>
    <lineage>
        <taxon>unclassified sequences</taxon>
        <taxon>metagenomes</taxon>
        <taxon>ecological metagenomes</taxon>
    </lineage>
</organism>
<feature type="domain" description="Solute-binding protein family 3/N-terminal" evidence="2">
    <location>
        <begin position="29"/>
        <end position="79"/>
    </location>
</feature>
<dbReference type="Gene3D" id="3.40.190.10">
    <property type="entry name" value="Periplasmic binding protein-like II"/>
    <property type="match status" value="2"/>
</dbReference>
<evidence type="ECO:0000256" key="1">
    <source>
        <dbReference type="ARBA" id="ARBA00022729"/>
    </source>
</evidence>
<dbReference type="InterPro" id="IPR001638">
    <property type="entry name" value="Solute-binding_3/MltF_N"/>
</dbReference>
<comment type="caution">
    <text evidence="3">The sequence shown here is derived from an EMBL/GenBank/DDBJ whole genome shotgun (WGS) entry which is preliminary data.</text>
</comment>
<dbReference type="SUPFAM" id="SSF53850">
    <property type="entry name" value="Periplasmic binding protein-like II"/>
    <property type="match status" value="1"/>
</dbReference>